<gene>
    <name evidence="2" type="ORF">SAMN00017405_2036</name>
</gene>
<keyword evidence="1" id="KW-0472">Membrane</keyword>
<evidence type="ECO:0000256" key="1">
    <source>
        <dbReference type="SAM" id="Phobius"/>
    </source>
</evidence>
<dbReference type="AlphaFoldDB" id="A0A1W1UJA2"/>
<evidence type="ECO:0000313" key="3">
    <source>
        <dbReference type="Proteomes" id="UP000192731"/>
    </source>
</evidence>
<dbReference type="RefSeq" id="WP_084052067.1">
    <property type="nucleotide sequence ID" value="NZ_FWWT01000006.1"/>
</dbReference>
<dbReference type="EMBL" id="FWWT01000006">
    <property type="protein sequence ID" value="SMB81093.1"/>
    <property type="molecule type" value="Genomic_DNA"/>
</dbReference>
<keyword evidence="1" id="KW-1133">Transmembrane helix</keyword>
<name>A0A1W1UJA2_DESTI</name>
<keyword evidence="3" id="KW-1185">Reference proteome</keyword>
<dbReference type="Proteomes" id="UP000192731">
    <property type="component" value="Unassembled WGS sequence"/>
</dbReference>
<dbReference type="STRING" id="656914.SAMN00017405_2036"/>
<evidence type="ECO:0008006" key="4">
    <source>
        <dbReference type="Google" id="ProtNLM"/>
    </source>
</evidence>
<dbReference type="OrthoDB" id="1662953at2"/>
<organism evidence="2 3">
    <name type="scientific">Desulfonispora thiosulfatigenes DSM 11270</name>
    <dbReference type="NCBI Taxonomy" id="656914"/>
    <lineage>
        <taxon>Bacteria</taxon>
        <taxon>Bacillati</taxon>
        <taxon>Bacillota</taxon>
        <taxon>Clostridia</taxon>
        <taxon>Eubacteriales</taxon>
        <taxon>Peptococcaceae</taxon>
        <taxon>Desulfonispora</taxon>
    </lineage>
</organism>
<accession>A0A1W1UJA2</accession>
<proteinExistence type="predicted"/>
<reference evidence="2 3" key="1">
    <citation type="submission" date="2017-04" db="EMBL/GenBank/DDBJ databases">
        <authorList>
            <person name="Afonso C.L."/>
            <person name="Miller P.J."/>
            <person name="Scott M.A."/>
            <person name="Spackman E."/>
            <person name="Goraichik I."/>
            <person name="Dimitrov K.M."/>
            <person name="Suarez D.L."/>
            <person name="Swayne D.E."/>
        </authorList>
    </citation>
    <scope>NUCLEOTIDE SEQUENCE [LARGE SCALE GENOMIC DNA]</scope>
    <source>
        <strain evidence="2 3">DSM 11270</strain>
    </source>
</reference>
<protein>
    <recommendedName>
        <fullName evidence="4">DUF2939 domain-containing protein</fullName>
    </recommendedName>
</protein>
<evidence type="ECO:0000313" key="2">
    <source>
        <dbReference type="EMBL" id="SMB81093.1"/>
    </source>
</evidence>
<keyword evidence="1" id="KW-0812">Transmembrane</keyword>
<feature type="transmembrane region" description="Helical" evidence="1">
    <location>
        <begin position="14"/>
        <end position="34"/>
    </location>
</feature>
<sequence>MRATRTNKKSKKKLLIFMLIVVLITSLVVGYLYFLTTPQYSLLKITKAVEKHDLPTFEKYVDIDRVVTRLVDYVLEKEVKKISFGSVKLEKEIVKKIRPNIISYAKNEIRLFVAGGNIKNARASNAQIPVTSFAQDSGLEHLQYKGIEKIEKQGNTAKITLKIYHKRFKKELKPEIKMKKIEDYWRVYEINNIDSSLLIIEKLVSQKIKELHKPVKDWFSKVLPQKNIKIPKIPHLKEVKEIEKVVRDNWNYINRLLNQKLS</sequence>